<comment type="caution">
    <text evidence="1">The sequence shown here is derived from an EMBL/GenBank/DDBJ whole genome shotgun (WGS) entry which is preliminary data.</text>
</comment>
<evidence type="ECO:0000313" key="1">
    <source>
        <dbReference type="EMBL" id="CCH74545.1"/>
    </source>
</evidence>
<keyword evidence="2" id="KW-1185">Reference proteome</keyword>
<evidence type="ECO:0000313" key="2">
    <source>
        <dbReference type="Proteomes" id="UP000035763"/>
    </source>
</evidence>
<accession>W6K0K5</accession>
<dbReference type="STRING" id="1193182.BN11_4560013"/>
<proteinExistence type="predicted"/>
<dbReference type="AlphaFoldDB" id="W6K0K5"/>
<dbReference type="EMBL" id="CAJA01000397">
    <property type="protein sequence ID" value="CCH74545.1"/>
    <property type="molecule type" value="Genomic_DNA"/>
</dbReference>
<protein>
    <submittedName>
        <fullName evidence="1">Uncharacterized protein</fullName>
    </submittedName>
</protein>
<dbReference type="Proteomes" id="UP000035763">
    <property type="component" value="Unassembled WGS sequence"/>
</dbReference>
<sequence length="70" mass="7580">MLRSTARLVVDNPNGVEYGVAVIDDHARQVELTVVDEGDAEADRAVYTFPGEPGPAWTVKVKAELGRTII</sequence>
<gene>
    <name evidence="1" type="ORF">BN11_4560013</name>
</gene>
<organism evidence="1 2">
    <name type="scientific">Nostocoides australiense Ben110</name>
    <dbReference type="NCBI Taxonomy" id="1193182"/>
    <lineage>
        <taxon>Bacteria</taxon>
        <taxon>Bacillati</taxon>
        <taxon>Actinomycetota</taxon>
        <taxon>Actinomycetes</taxon>
        <taxon>Micrococcales</taxon>
        <taxon>Intrasporangiaceae</taxon>
        <taxon>Nostocoides</taxon>
    </lineage>
</organism>
<name>W6K0K5_9MICO</name>
<reference evidence="1 2" key="1">
    <citation type="journal article" date="2013" name="ISME J.">
        <title>A metabolic model for members of the genus Tetrasphaera involved in enhanced biological phosphorus removal.</title>
        <authorList>
            <person name="Kristiansen R."/>
            <person name="Nguyen H.T.T."/>
            <person name="Saunders A.M."/>
            <person name="Nielsen J.L."/>
            <person name="Wimmer R."/>
            <person name="Le V.Q."/>
            <person name="McIlroy S.J."/>
            <person name="Petrovski S."/>
            <person name="Seviour R.J."/>
            <person name="Calteau A."/>
            <person name="Nielsen K.L."/>
            <person name="Nielsen P.H."/>
        </authorList>
    </citation>
    <scope>NUCLEOTIDE SEQUENCE [LARGE SCALE GENOMIC DNA]</scope>
    <source>
        <strain evidence="1 2">Ben110</strain>
    </source>
</reference>